<dbReference type="SUPFAM" id="SSF53383">
    <property type="entry name" value="PLP-dependent transferases"/>
    <property type="match status" value="1"/>
</dbReference>
<dbReference type="Proteomes" id="UP001595713">
    <property type="component" value="Unassembled WGS sequence"/>
</dbReference>
<evidence type="ECO:0000256" key="2">
    <source>
        <dbReference type="ARBA" id="ARBA00022679"/>
    </source>
</evidence>
<dbReference type="InterPro" id="IPR001917">
    <property type="entry name" value="Aminotrans_II_pyridoxalP_BS"/>
</dbReference>
<keyword evidence="2" id="KW-0808">Transferase</keyword>
<comment type="similarity">
    <text evidence="4">Belongs to the class-II pyridoxal-phosphate-dependent aminotransferase family.</text>
</comment>
<keyword evidence="6" id="KW-0032">Aminotransferase</keyword>
<dbReference type="EMBL" id="JBHRXP010000007">
    <property type="protein sequence ID" value="MFC3581737.1"/>
    <property type="molecule type" value="Genomic_DNA"/>
</dbReference>
<evidence type="ECO:0000313" key="7">
    <source>
        <dbReference type="Proteomes" id="UP001595713"/>
    </source>
</evidence>
<dbReference type="InterPro" id="IPR015422">
    <property type="entry name" value="PyrdxlP-dep_Trfase_small"/>
</dbReference>
<dbReference type="GO" id="GO:0008483">
    <property type="term" value="F:transaminase activity"/>
    <property type="evidence" value="ECO:0007669"/>
    <property type="project" value="UniProtKB-KW"/>
</dbReference>
<protein>
    <submittedName>
        <fullName evidence="6">Aminotransferase class I/II-fold pyridoxal phosphate-dependent enzyme</fullName>
    </submittedName>
</protein>
<dbReference type="InterPro" id="IPR050087">
    <property type="entry name" value="AON_synthase_class-II"/>
</dbReference>
<feature type="domain" description="Aminotransferase class I/classII large" evidence="5">
    <location>
        <begin position="66"/>
        <end position="405"/>
    </location>
</feature>
<organism evidence="6 7">
    <name type="scientific">Sphingomonas hylomeconis</name>
    <dbReference type="NCBI Taxonomy" id="1395958"/>
    <lineage>
        <taxon>Bacteria</taxon>
        <taxon>Pseudomonadati</taxon>
        <taxon>Pseudomonadota</taxon>
        <taxon>Alphaproteobacteria</taxon>
        <taxon>Sphingomonadales</taxon>
        <taxon>Sphingomonadaceae</taxon>
        <taxon>Sphingomonas</taxon>
    </lineage>
</organism>
<dbReference type="InterPro" id="IPR015421">
    <property type="entry name" value="PyrdxlP-dep_Trfase_major"/>
</dbReference>
<dbReference type="InterPro" id="IPR015424">
    <property type="entry name" value="PyrdxlP-dep_Trfase"/>
</dbReference>
<sequence>MTDAGLATEKLPADPAEVAPERDLMSKFDALIAERQALIDTGVTDPFAIVMERVTSPTEAVIAGRDTILLGTYNYMGMTFDPDVIAAGHAALDQFGSGTNGSRMLNGTFRDHIEVEDALRDFYGMTGAIVFSTGYMANLGMISTLAGKGEYVILDADSHASIYDGCKQGNAEIVRFRHNDVADLDKRLGRLPKEAGKLVILEGVYSMLGDIAPLAEMVAVAKKHGAMVLSDEAHSMGFFGPHGRGVYEDQGCDVDFVVGTFSKSVGTVGGFCVSNHPKFEAIRLACRPYIFTASLPPSVVATAAASIRKLMTADKKRAQLWDNARKLHGGLKALGFRLGTENPDSAIIAIILDDQEQAVTMWQALLDGGLYVNMARPPATPAGTFLLRCSLCAEHTPAQIDTVLAMFEASGRAVGVIG</sequence>
<dbReference type="PANTHER" id="PTHR13693">
    <property type="entry name" value="CLASS II AMINOTRANSFERASE/8-AMINO-7-OXONONANOATE SYNTHASE"/>
    <property type="match status" value="1"/>
</dbReference>
<evidence type="ECO:0000256" key="1">
    <source>
        <dbReference type="ARBA" id="ARBA00001933"/>
    </source>
</evidence>
<evidence type="ECO:0000256" key="4">
    <source>
        <dbReference type="RuleBase" id="RU003693"/>
    </source>
</evidence>
<dbReference type="NCBIfam" id="NF047599">
    <property type="entry name" value="SerpalmtaseBetaP"/>
    <property type="match status" value="1"/>
</dbReference>
<dbReference type="Gene3D" id="3.90.1150.10">
    <property type="entry name" value="Aspartate Aminotransferase, domain 1"/>
    <property type="match status" value="1"/>
</dbReference>
<reference evidence="7" key="1">
    <citation type="journal article" date="2019" name="Int. J. Syst. Evol. Microbiol.">
        <title>The Global Catalogue of Microorganisms (GCM) 10K type strain sequencing project: providing services to taxonomists for standard genome sequencing and annotation.</title>
        <authorList>
            <consortium name="The Broad Institute Genomics Platform"/>
            <consortium name="The Broad Institute Genome Sequencing Center for Infectious Disease"/>
            <person name="Wu L."/>
            <person name="Ma J."/>
        </authorList>
    </citation>
    <scope>NUCLEOTIDE SEQUENCE [LARGE SCALE GENOMIC DNA]</scope>
    <source>
        <strain evidence="7">KCTC 42739</strain>
    </source>
</reference>
<gene>
    <name evidence="6" type="ORF">ACFONA_16325</name>
</gene>
<evidence type="ECO:0000259" key="5">
    <source>
        <dbReference type="Pfam" id="PF00155"/>
    </source>
</evidence>
<dbReference type="PROSITE" id="PS00599">
    <property type="entry name" value="AA_TRANSFER_CLASS_2"/>
    <property type="match status" value="1"/>
</dbReference>
<dbReference type="InterPro" id="IPR004839">
    <property type="entry name" value="Aminotransferase_I/II_large"/>
</dbReference>
<accession>A0ABV7SZK6</accession>
<dbReference type="CDD" id="cd06454">
    <property type="entry name" value="KBL_like"/>
    <property type="match status" value="1"/>
</dbReference>
<evidence type="ECO:0000256" key="3">
    <source>
        <dbReference type="ARBA" id="ARBA00022898"/>
    </source>
</evidence>
<dbReference type="Pfam" id="PF00155">
    <property type="entry name" value="Aminotran_1_2"/>
    <property type="match status" value="1"/>
</dbReference>
<proteinExistence type="inferred from homology"/>
<dbReference type="RefSeq" id="WP_261292427.1">
    <property type="nucleotide sequence ID" value="NZ_JANQBK010000001.1"/>
</dbReference>
<dbReference type="PANTHER" id="PTHR13693:SF3">
    <property type="entry name" value="LD36009P"/>
    <property type="match status" value="1"/>
</dbReference>
<comment type="caution">
    <text evidence="6">The sequence shown here is derived from an EMBL/GenBank/DDBJ whole genome shotgun (WGS) entry which is preliminary data.</text>
</comment>
<evidence type="ECO:0000313" key="6">
    <source>
        <dbReference type="EMBL" id="MFC3581737.1"/>
    </source>
</evidence>
<dbReference type="NCBIfam" id="NF047603">
    <property type="entry name" value="SerpalmtaseAlphaP"/>
    <property type="match status" value="1"/>
</dbReference>
<keyword evidence="3 4" id="KW-0663">Pyridoxal phosphate</keyword>
<comment type="cofactor">
    <cofactor evidence="1 4">
        <name>pyridoxal 5'-phosphate</name>
        <dbReference type="ChEBI" id="CHEBI:597326"/>
    </cofactor>
</comment>
<dbReference type="Gene3D" id="3.40.640.10">
    <property type="entry name" value="Type I PLP-dependent aspartate aminotransferase-like (Major domain)"/>
    <property type="match status" value="1"/>
</dbReference>
<keyword evidence="7" id="KW-1185">Reference proteome</keyword>
<name>A0ABV7SZK6_9SPHN</name>